<dbReference type="SUPFAM" id="SSF53167">
    <property type="entry name" value="Purine and uridine phosphorylases"/>
    <property type="match status" value="1"/>
</dbReference>
<feature type="domain" description="Nucleoside phosphorylase" evidence="1">
    <location>
        <begin position="42"/>
        <end position="193"/>
    </location>
</feature>
<dbReference type="GO" id="GO:0019284">
    <property type="term" value="P:L-methionine salvage from S-adenosylmethionine"/>
    <property type="evidence" value="ECO:0007669"/>
    <property type="project" value="TreeGrafter"/>
</dbReference>
<dbReference type="GO" id="GO:0008782">
    <property type="term" value="F:adenosylhomocysteine nucleosidase activity"/>
    <property type="evidence" value="ECO:0007669"/>
    <property type="project" value="TreeGrafter"/>
</dbReference>
<dbReference type="GO" id="GO:0005829">
    <property type="term" value="C:cytosol"/>
    <property type="evidence" value="ECO:0007669"/>
    <property type="project" value="TreeGrafter"/>
</dbReference>
<gene>
    <name evidence="2" type="ORF">Q766_08910</name>
</gene>
<dbReference type="OrthoDB" id="997641at2"/>
<evidence type="ECO:0000259" key="1">
    <source>
        <dbReference type="Pfam" id="PF01048"/>
    </source>
</evidence>
<name>A0A0A2MP93_9FLAO</name>
<dbReference type="GO" id="GO:0009116">
    <property type="term" value="P:nucleoside metabolic process"/>
    <property type="evidence" value="ECO:0007669"/>
    <property type="project" value="InterPro"/>
</dbReference>
<dbReference type="Pfam" id="PF01048">
    <property type="entry name" value="PNP_UDP_1"/>
    <property type="match status" value="1"/>
</dbReference>
<dbReference type="InterPro" id="IPR000845">
    <property type="entry name" value="Nucleoside_phosphorylase_d"/>
</dbReference>
<proteinExistence type="predicted"/>
<dbReference type="Proteomes" id="UP000030111">
    <property type="component" value="Unassembled WGS sequence"/>
</dbReference>
<organism evidence="2 3">
    <name type="scientific">Flavobacterium subsaxonicum WB 4.1-42 = DSM 21790</name>
    <dbReference type="NCBI Taxonomy" id="1121898"/>
    <lineage>
        <taxon>Bacteria</taxon>
        <taxon>Pseudomonadati</taxon>
        <taxon>Bacteroidota</taxon>
        <taxon>Flavobacteriia</taxon>
        <taxon>Flavobacteriales</taxon>
        <taxon>Flavobacteriaceae</taxon>
        <taxon>Flavobacterium</taxon>
    </lineage>
</organism>
<dbReference type="InterPro" id="IPR035994">
    <property type="entry name" value="Nucleoside_phosphorylase_sf"/>
</dbReference>
<comment type="caution">
    <text evidence="2">The sequence shown here is derived from an EMBL/GenBank/DDBJ whole genome shotgun (WGS) entry which is preliminary data.</text>
</comment>
<reference evidence="2 3" key="1">
    <citation type="submission" date="2013-09" db="EMBL/GenBank/DDBJ databases">
        <authorList>
            <person name="Zeng Z."/>
            <person name="Chen C."/>
        </authorList>
    </citation>
    <scope>NUCLEOTIDE SEQUENCE [LARGE SCALE GENOMIC DNA]</scope>
    <source>
        <strain evidence="2 3">WB 4.1-42</strain>
    </source>
</reference>
<protein>
    <submittedName>
        <fullName evidence="2">Nucleosidase</fullName>
    </submittedName>
</protein>
<dbReference type="EMBL" id="JRLY01000005">
    <property type="protein sequence ID" value="KGO93406.1"/>
    <property type="molecule type" value="Genomic_DNA"/>
</dbReference>
<sequence>MLLPAFDNSAIKNLLSQNPLFVFALESEATHEFAYVNPLFVGIGKLNAMYHLVKAIDKQKPGIVINLGSAGSLTHKRGDVVCCTSFVQRDMDVTALGFKKYETPFAVHDPVLLNGLKIDGMPQGVCGTGDSFVVDHNTTDYNVIDMEAYPLAWVCMQEQIPFLCLKYISDGANGAAAEDWPEMVKHAAAALKAAMQSLQM</sequence>
<dbReference type="eggNOG" id="COG0775">
    <property type="taxonomic scope" value="Bacteria"/>
</dbReference>
<keyword evidence="3" id="KW-1185">Reference proteome</keyword>
<accession>A0A0A2MP93</accession>
<dbReference type="GO" id="GO:0008930">
    <property type="term" value="F:methylthioadenosine nucleosidase activity"/>
    <property type="evidence" value="ECO:0007669"/>
    <property type="project" value="TreeGrafter"/>
</dbReference>
<evidence type="ECO:0000313" key="2">
    <source>
        <dbReference type="EMBL" id="KGO93406.1"/>
    </source>
</evidence>
<dbReference type="RefSeq" id="WP_035738715.1">
    <property type="nucleotide sequence ID" value="NZ_AUGP01000018.1"/>
</dbReference>
<dbReference type="STRING" id="1121898.GCA_000422725_02134"/>
<evidence type="ECO:0000313" key="3">
    <source>
        <dbReference type="Proteomes" id="UP000030111"/>
    </source>
</evidence>
<dbReference type="PANTHER" id="PTHR46832">
    <property type="entry name" value="5'-METHYLTHIOADENOSINE/S-ADENOSYLHOMOCYSTEINE NUCLEOSIDASE"/>
    <property type="match status" value="1"/>
</dbReference>
<dbReference type="PANTHER" id="PTHR46832:SF1">
    <property type="entry name" value="5'-METHYLTHIOADENOSINE_S-ADENOSYLHOMOCYSTEINE NUCLEOSIDASE"/>
    <property type="match status" value="1"/>
</dbReference>
<dbReference type="AlphaFoldDB" id="A0A0A2MP93"/>
<dbReference type="Gene3D" id="3.40.50.1580">
    <property type="entry name" value="Nucleoside phosphorylase domain"/>
    <property type="match status" value="1"/>
</dbReference>